<protein>
    <submittedName>
        <fullName evidence="6">Tellurite resistance protein</fullName>
    </submittedName>
</protein>
<dbReference type="InterPro" id="IPR038665">
    <property type="entry name" value="Voltage-dep_anion_channel_sf"/>
</dbReference>
<keyword evidence="4 5" id="KW-0472">Membrane</keyword>
<name>A0ABV2JTT0_9GAMM</name>
<comment type="subcellular location">
    <subcellularLocation>
        <location evidence="1">Membrane</location>
        <topology evidence="1">Multi-pass membrane protein</topology>
    </subcellularLocation>
</comment>
<dbReference type="Gene3D" id="1.50.10.150">
    <property type="entry name" value="Voltage-dependent anion channel"/>
    <property type="match status" value="1"/>
</dbReference>
<proteinExistence type="predicted"/>
<dbReference type="InterPro" id="IPR052951">
    <property type="entry name" value="Tellurite_res_ion_channel"/>
</dbReference>
<evidence type="ECO:0000256" key="1">
    <source>
        <dbReference type="ARBA" id="ARBA00004141"/>
    </source>
</evidence>
<evidence type="ECO:0000313" key="7">
    <source>
        <dbReference type="Proteomes" id="UP001549184"/>
    </source>
</evidence>
<evidence type="ECO:0000313" key="6">
    <source>
        <dbReference type="EMBL" id="MET3651244.1"/>
    </source>
</evidence>
<keyword evidence="3 5" id="KW-1133">Transmembrane helix</keyword>
<keyword evidence="7" id="KW-1185">Reference proteome</keyword>
<feature type="transmembrane region" description="Helical" evidence="5">
    <location>
        <begin position="77"/>
        <end position="98"/>
    </location>
</feature>
<feature type="transmembrane region" description="Helical" evidence="5">
    <location>
        <begin position="225"/>
        <end position="245"/>
    </location>
</feature>
<evidence type="ECO:0000256" key="5">
    <source>
        <dbReference type="SAM" id="Phobius"/>
    </source>
</evidence>
<dbReference type="Proteomes" id="UP001549184">
    <property type="component" value="Unassembled WGS sequence"/>
</dbReference>
<accession>A0ABV2JTT0</accession>
<evidence type="ECO:0000256" key="3">
    <source>
        <dbReference type="ARBA" id="ARBA00022989"/>
    </source>
</evidence>
<feature type="transmembrane region" description="Helical" evidence="5">
    <location>
        <begin position="7"/>
        <end position="24"/>
    </location>
</feature>
<dbReference type="InterPro" id="IPR039264">
    <property type="entry name" value="TehA"/>
</dbReference>
<dbReference type="Pfam" id="PF03595">
    <property type="entry name" value="SLAC1"/>
    <property type="match status" value="1"/>
</dbReference>
<dbReference type="PANTHER" id="PTHR37955">
    <property type="entry name" value="TELLURITE RESISTANCE PROTEIN TEHA"/>
    <property type="match status" value="1"/>
</dbReference>
<gene>
    <name evidence="6" type="ORF">ABIC75_000946</name>
</gene>
<evidence type="ECO:0000256" key="4">
    <source>
        <dbReference type="ARBA" id="ARBA00023136"/>
    </source>
</evidence>
<feature type="transmembrane region" description="Helical" evidence="5">
    <location>
        <begin position="44"/>
        <end position="65"/>
    </location>
</feature>
<feature type="transmembrane region" description="Helical" evidence="5">
    <location>
        <begin position="287"/>
        <end position="310"/>
    </location>
</feature>
<feature type="transmembrane region" description="Helical" evidence="5">
    <location>
        <begin position="140"/>
        <end position="161"/>
    </location>
</feature>
<reference evidence="6 7" key="1">
    <citation type="submission" date="2024-06" db="EMBL/GenBank/DDBJ databases">
        <title>Sorghum-associated microbial communities from plants grown in Nebraska, USA.</title>
        <authorList>
            <person name="Schachtman D."/>
        </authorList>
    </citation>
    <scope>NUCLEOTIDE SEQUENCE [LARGE SCALE GENOMIC DNA]</scope>
    <source>
        <strain evidence="6 7">1073</strain>
    </source>
</reference>
<keyword evidence="2 5" id="KW-0812">Transmembrane</keyword>
<comment type="caution">
    <text evidence="6">The sequence shown here is derived from an EMBL/GenBank/DDBJ whole genome shotgun (WGS) entry which is preliminary data.</text>
</comment>
<dbReference type="NCBIfam" id="NF008032">
    <property type="entry name" value="PRK10764.1"/>
    <property type="match status" value="1"/>
</dbReference>
<dbReference type="RefSeq" id="WP_354012691.1">
    <property type="nucleotide sequence ID" value="NZ_JBEPMU010000001.1"/>
</dbReference>
<feature type="transmembrane region" description="Helical" evidence="5">
    <location>
        <begin position="104"/>
        <end position="128"/>
    </location>
</feature>
<dbReference type="PANTHER" id="PTHR37955:SF1">
    <property type="entry name" value="DEP DOMAIN-CONTAINING PROTEIN"/>
    <property type="match status" value="1"/>
</dbReference>
<dbReference type="EMBL" id="JBEPMU010000001">
    <property type="protein sequence ID" value="MET3651244.1"/>
    <property type="molecule type" value="Genomic_DNA"/>
</dbReference>
<evidence type="ECO:0000256" key="2">
    <source>
        <dbReference type="ARBA" id="ARBA00022692"/>
    </source>
</evidence>
<organism evidence="6 7">
    <name type="scientific">Dyella japonica</name>
    <dbReference type="NCBI Taxonomy" id="231455"/>
    <lineage>
        <taxon>Bacteria</taxon>
        <taxon>Pseudomonadati</taxon>
        <taxon>Pseudomonadota</taxon>
        <taxon>Gammaproteobacteria</taxon>
        <taxon>Lysobacterales</taxon>
        <taxon>Rhodanobacteraceae</taxon>
        <taxon>Dyella</taxon>
    </lineage>
</organism>
<dbReference type="InterPro" id="IPR004695">
    <property type="entry name" value="SLAC1/Mae1/Ssu1/TehA"/>
</dbReference>
<feature type="transmembrane region" description="Helical" evidence="5">
    <location>
        <begin position="257"/>
        <end position="275"/>
    </location>
</feature>
<dbReference type="CDD" id="cd09324">
    <property type="entry name" value="TDT_TehA"/>
    <property type="match status" value="1"/>
</dbReference>
<sequence length="318" mass="33996">MALGKLPIVPASFFGIVLGFGGLGNAWRAANEVWHLPRAVGEALLAAAALIWITLLVLTTAKWIYARPAALAELNHPIQSCFVGLAGLTTMVIAAAVLPYSHTAALILFVLGFLHTVSFAVWLTGMLWEGGRDKAHTTAALYLPVVGGSFVAASVAANLGYGDWGELAFGAGAFTWLAIDAVLLHRLYTAEPMPPIIRPTLGIQLAPPTVGALAYINLSHGPPDMFIHAMLAYGLMISVVLLRLWPWIREQPFSVGYWGFTFGVTSLTTAPLRLIEHGETGPLAIMAPYLFVGGNIIIVLMTLATLRLLLQGRLLSPQ</sequence>